<dbReference type="AlphaFoldDB" id="A0A1I8JP79"/>
<feature type="region of interest" description="Disordered" evidence="1">
    <location>
        <begin position="476"/>
        <end position="515"/>
    </location>
</feature>
<keyword evidence="2" id="KW-1185">Reference proteome</keyword>
<evidence type="ECO:0000313" key="2">
    <source>
        <dbReference type="Proteomes" id="UP000095280"/>
    </source>
</evidence>
<accession>A0A1I8JP79</accession>
<organism evidence="2 3">
    <name type="scientific">Macrostomum lignano</name>
    <dbReference type="NCBI Taxonomy" id="282301"/>
    <lineage>
        <taxon>Eukaryota</taxon>
        <taxon>Metazoa</taxon>
        <taxon>Spiralia</taxon>
        <taxon>Lophotrochozoa</taxon>
        <taxon>Platyhelminthes</taxon>
        <taxon>Rhabditophora</taxon>
        <taxon>Macrostomorpha</taxon>
        <taxon>Macrostomida</taxon>
        <taxon>Macrostomidae</taxon>
        <taxon>Macrostomum</taxon>
    </lineage>
</organism>
<dbReference type="WBParaSite" id="snap_masked-unitig_25762-processed-gene-0.0-mRNA-1">
    <property type="protein sequence ID" value="snap_masked-unitig_25762-processed-gene-0.0-mRNA-1"/>
    <property type="gene ID" value="snap_masked-unitig_25762-processed-gene-0.0"/>
</dbReference>
<protein>
    <submittedName>
        <fullName evidence="3">Protein kinase domain-containing protein</fullName>
    </submittedName>
</protein>
<sequence>SLGGGCRASISSLNFPPTDTVGPGLRRVVFPPSQPPAIIAFACGDACAEVDFDIARCHFRRLCPAKLPPRRQRRCADLPAYCVWPKLRPRAGPCPSRCWPAPATLADSSHPGLFAGAEPAAEIRRQASSRRALADRGGGFRSAGRLAARRPPCRHPTVGLTRPTRRRRVVEFAVKLAGRLPTPPGPAGLCCHGQTVSGPAAELIRVGRSLMAARKEAARRRRRRHAAGRQLQVGFLPRDVQPSSCGCRVVLALARLALSPSGCQQSSERQTQHRQLLPAARHRRSRQLLAGWRARAGVALDIVVPEQHLAGRVHHAVGALVLACARLMLAMTNEPVIFHDCGGGARMVPLTRITQLLSPQDDGANRHLFGVLVAGEGRHGGIAGGKTRLGHLRVAQVRLEFVAAHELPDAAEVLVRINEVLHASAPAGAKRGVTLWKIPFLAGWSNIVSSARDKTRAGQAALNIVLCGGNTRIPECSGSPLPRIRNPDRTRIPNPDPNPDLNPNPTKSRMPLRNPDPERVRTHCLIVATSGTGSAGAALRHQQVRTPSCSAADYAGHKVQHQQLFQLQFWAPRAGPVEPGRIGLRQREQVFVGEGEHPVHHVDDGVAERVVDGFVHETGRHTRANRHEGLAAELRYIRLSLYRAIWTAPVENLMLLLRFIQVVNTAMSGAKWATSTLRNSSAELLSFCISELGILSQAASDGRKMLICNAGRRSAGKKVGRILSGADGQEDLVQHVEHPASPSLLLSATTTAALLTRDAGTSLVLSRALKPNAVRLVRVVQGCVAGANTRKQRMALQLPVVFICKPHSGVHQN</sequence>
<dbReference type="Proteomes" id="UP000095280">
    <property type="component" value="Unplaced"/>
</dbReference>
<name>A0A1I8JP79_9PLAT</name>
<evidence type="ECO:0000313" key="3">
    <source>
        <dbReference type="WBParaSite" id="snap_masked-unitig_25762-processed-gene-0.0-mRNA-1"/>
    </source>
</evidence>
<proteinExistence type="predicted"/>
<reference evidence="3" key="1">
    <citation type="submission" date="2016-11" db="UniProtKB">
        <authorList>
            <consortium name="WormBaseParasite"/>
        </authorList>
    </citation>
    <scope>IDENTIFICATION</scope>
</reference>
<evidence type="ECO:0000256" key="1">
    <source>
        <dbReference type="SAM" id="MobiDB-lite"/>
    </source>
</evidence>